<feature type="region of interest" description="Disordered" evidence="1">
    <location>
        <begin position="63"/>
        <end position="83"/>
    </location>
</feature>
<accession>A0A0F7FW39</accession>
<keyword evidence="3" id="KW-1185">Reference proteome</keyword>
<feature type="region of interest" description="Disordered" evidence="1">
    <location>
        <begin position="1"/>
        <end position="28"/>
    </location>
</feature>
<evidence type="ECO:0000313" key="3">
    <source>
        <dbReference type="Proteomes" id="UP000034034"/>
    </source>
</evidence>
<sequence length="83" mass="8657">MARAAAQAAPSADATPPPGPATGEWTEAELRDRSRVLRLGFTEQDADAWLLVARAGAAFFALPQIHPSDSPMSSTRSTSCSAS</sequence>
<protein>
    <submittedName>
        <fullName evidence="2">Uncharacterized protein</fullName>
    </submittedName>
</protein>
<dbReference type="PATRIC" id="fig|408015.6.peg.3394"/>
<feature type="compositionally biased region" description="Low complexity" evidence="1">
    <location>
        <begin position="68"/>
        <end position="83"/>
    </location>
</feature>
<proteinExistence type="predicted"/>
<evidence type="ECO:0000256" key="1">
    <source>
        <dbReference type="SAM" id="MobiDB-lite"/>
    </source>
</evidence>
<organism evidence="2 3">
    <name type="scientific">Streptomyces xiamenensis</name>
    <dbReference type="NCBI Taxonomy" id="408015"/>
    <lineage>
        <taxon>Bacteria</taxon>
        <taxon>Bacillati</taxon>
        <taxon>Actinomycetota</taxon>
        <taxon>Actinomycetes</taxon>
        <taxon>Kitasatosporales</taxon>
        <taxon>Streptomycetaceae</taxon>
        <taxon>Streptomyces</taxon>
    </lineage>
</organism>
<name>A0A0F7FW39_9ACTN</name>
<evidence type="ECO:0000313" key="2">
    <source>
        <dbReference type="EMBL" id="AKG44737.1"/>
    </source>
</evidence>
<dbReference type="EMBL" id="CP009922">
    <property type="protein sequence ID" value="AKG44737.1"/>
    <property type="molecule type" value="Genomic_DNA"/>
</dbReference>
<dbReference type="KEGG" id="sxi:SXIM_33530"/>
<dbReference type="HOGENOM" id="CLU_2541297_0_0_11"/>
<gene>
    <name evidence="2" type="ORF">SXIM_33530</name>
</gene>
<dbReference type="RefSeq" id="WP_046724553.1">
    <property type="nucleotide sequence ID" value="NZ_CP009922.3"/>
</dbReference>
<dbReference type="Proteomes" id="UP000034034">
    <property type="component" value="Chromosome"/>
</dbReference>
<dbReference type="AlphaFoldDB" id="A0A0F7FW39"/>
<feature type="compositionally biased region" description="Low complexity" evidence="1">
    <location>
        <begin position="1"/>
        <end position="14"/>
    </location>
</feature>
<reference evidence="2" key="1">
    <citation type="submission" date="2019-08" db="EMBL/GenBank/DDBJ databases">
        <title>Complete genome sequence of a mangrove-derived Streptomyces xiamenensis.</title>
        <authorList>
            <person name="Xu J."/>
        </authorList>
    </citation>
    <scope>NUCLEOTIDE SEQUENCE</scope>
    <source>
        <strain evidence="2">318</strain>
    </source>
</reference>